<evidence type="ECO:0000313" key="5">
    <source>
        <dbReference type="Proteomes" id="UP000657177"/>
    </source>
</evidence>
<dbReference type="RefSeq" id="WP_181338679.1">
    <property type="nucleotide sequence ID" value="NZ_JAAKDE010000003.1"/>
</dbReference>
<name>A0A8J6HVZ6_9FIRM</name>
<dbReference type="PANTHER" id="PTHR43022">
    <property type="entry name" value="PROTEIN SMF"/>
    <property type="match status" value="1"/>
</dbReference>
<dbReference type="PANTHER" id="PTHR43022:SF1">
    <property type="entry name" value="PROTEIN SMF"/>
    <property type="match status" value="1"/>
</dbReference>
<accession>A0A8J6HVZ6</accession>
<evidence type="ECO:0000313" key="4">
    <source>
        <dbReference type="EMBL" id="MBA2132222.1"/>
    </source>
</evidence>
<dbReference type="Proteomes" id="UP000657177">
    <property type="component" value="Unassembled WGS sequence"/>
</dbReference>
<feature type="domain" description="DprA winged helix" evidence="3">
    <location>
        <begin position="301"/>
        <end position="358"/>
    </location>
</feature>
<evidence type="ECO:0000259" key="3">
    <source>
        <dbReference type="Pfam" id="PF17782"/>
    </source>
</evidence>
<proteinExistence type="inferred from homology"/>
<dbReference type="InterPro" id="IPR041614">
    <property type="entry name" value="DprA_WH"/>
</dbReference>
<dbReference type="Pfam" id="PF21102">
    <property type="entry name" value="DprA_N"/>
    <property type="match status" value="1"/>
</dbReference>
<dbReference type="NCBIfam" id="TIGR00732">
    <property type="entry name" value="dprA"/>
    <property type="match status" value="1"/>
</dbReference>
<dbReference type="Pfam" id="PF17782">
    <property type="entry name" value="WHD_DprA"/>
    <property type="match status" value="1"/>
</dbReference>
<dbReference type="InterPro" id="IPR036388">
    <property type="entry name" value="WH-like_DNA-bd_sf"/>
</dbReference>
<evidence type="ECO:0000259" key="2">
    <source>
        <dbReference type="Pfam" id="PF02481"/>
    </source>
</evidence>
<dbReference type="GO" id="GO:0009294">
    <property type="term" value="P:DNA-mediated transformation"/>
    <property type="evidence" value="ECO:0007669"/>
    <property type="project" value="InterPro"/>
</dbReference>
<dbReference type="SUPFAM" id="SSF102405">
    <property type="entry name" value="MCP/YpsA-like"/>
    <property type="match status" value="1"/>
</dbReference>
<comment type="similarity">
    <text evidence="1">Belongs to the DprA/Smf family.</text>
</comment>
<comment type="caution">
    <text evidence="4">The sequence shown here is derived from an EMBL/GenBank/DDBJ whole genome shotgun (WGS) entry which is preliminary data.</text>
</comment>
<dbReference type="Gene3D" id="1.10.10.10">
    <property type="entry name" value="Winged helix-like DNA-binding domain superfamily/Winged helix DNA-binding domain"/>
    <property type="match status" value="1"/>
</dbReference>
<keyword evidence="5" id="KW-1185">Reference proteome</keyword>
<dbReference type="AlphaFoldDB" id="A0A8J6HVZ6"/>
<dbReference type="InterPro" id="IPR010994">
    <property type="entry name" value="RuvA_2-like"/>
</dbReference>
<gene>
    <name evidence="4" type="primary">dprA</name>
    <name evidence="4" type="ORF">G5B42_01460</name>
</gene>
<dbReference type="InterPro" id="IPR003488">
    <property type="entry name" value="DprA"/>
</dbReference>
<feature type="domain" description="Smf/DprA SLOG" evidence="2">
    <location>
        <begin position="79"/>
        <end position="288"/>
    </location>
</feature>
<organism evidence="4 5">
    <name type="scientific">Capillibacterium thermochitinicola</name>
    <dbReference type="NCBI Taxonomy" id="2699427"/>
    <lineage>
        <taxon>Bacteria</taxon>
        <taxon>Bacillati</taxon>
        <taxon>Bacillota</taxon>
        <taxon>Capillibacterium</taxon>
    </lineage>
</organism>
<reference evidence="4" key="1">
    <citation type="submission" date="2020-06" db="EMBL/GenBank/DDBJ databases">
        <title>Novel chitinolytic bacterium.</title>
        <authorList>
            <person name="Ungkulpasvich U."/>
            <person name="Kosugi A."/>
            <person name="Uke A."/>
        </authorList>
    </citation>
    <scope>NUCLEOTIDE SEQUENCE</scope>
    <source>
        <strain evidence="4">UUS1-1</strain>
    </source>
</reference>
<dbReference type="EMBL" id="JAAKDE010000003">
    <property type="protein sequence ID" value="MBA2132222.1"/>
    <property type="molecule type" value="Genomic_DNA"/>
</dbReference>
<sequence>MLTEEALYWIALHKAPGIGPKRFYRLLAVFGTARAAWEAEPGALTEVLGRKVAADLVAFRRTCTPAAEGERVEKAGCRVLLACDPAYPPLLKQTSDPPPVLYYKGEFRPSDQLAVAIVGSRRATPRGINTARELAAGLAARGVTIVSGLARGIDSAAHRGALQVEGGRTIAVLGSGLDRVYPPENAGLMQAIAERAVVCSEFPLGTPPYAANFPARNRVISGLSLAVTVVEATADSGSLITADFALEQGRDVFAVPGPIEREGSKGPHRLIKQGAFLVEGPNDILAALNLPLLAVDAPTAPQAGPDLALSPVEQKIWELLAGGETHIDDLVRASGLPVATVNSALVMMEMKQVVSQVAAKTYRRNH</sequence>
<dbReference type="InterPro" id="IPR057666">
    <property type="entry name" value="DrpA_SLOG"/>
</dbReference>
<evidence type="ECO:0000256" key="1">
    <source>
        <dbReference type="ARBA" id="ARBA00006525"/>
    </source>
</evidence>
<dbReference type="Pfam" id="PF02481">
    <property type="entry name" value="DNA_processg_A"/>
    <property type="match status" value="1"/>
</dbReference>
<dbReference type="SUPFAM" id="SSF47781">
    <property type="entry name" value="RuvA domain 2-like"/>
    <property type="match status" value="1"/>
</dbReference>
<dbReference type="Gene3D" id="3.40.50.450">
    <property type="match status" value="1"/>
</dbReference>
<protein>
    <submittedName>
        <fullName evidence="4">DNA-protecting protein DprA</fullName>
    </submittedName>
</protein>